<comment type="cofactor">
    <cofactor evidence="1 7">
        <name>pyridoxal 5'-phosphate</name>
        <dbReference type="ChEBI" id="CHEBI:597326"/>
    </cofactor>
</comment>
<dbReference type="NCBIfam" id="TIGR01788">
    <property type="entry name" value="Glu-decarb-GAD"/>
    <property type="match status" value="1"/>
</dbReference>
<dbReference type="EC" id="4.1.1.15" evidence="3 8"/>
<evidence type="ECO:0000256" key="7">
    <source>
        <dbReference type="RuleBase" id="RU000382"/>
    </source>
</evidence>
<dbReference type="Gene3D" id="3.40.640.10">
    <property type="entry name" value="Type I PLP-dependent aspartate aminotransferase-like (Major domain)"/>
    <property type="match status" value="1"/>
</dbReference>
<dbReference type="PANTHER" id="PTHR43321:SF3">
    <property type="entry name" value="GLUTAMATE DECARBOXYLASE"/>
    <property type="match status" value="1"/>
</dbReference>
<dbReference type="Gene3D" id="4.10.280.50">
    <property type="match status" value="1"/>
</dbReference>
<evidence type="ECO:0000256" key="1">
    <source>
        <dbReference type="ARBA" id="ARBA00001933"/>
    </source>
</evidence>
<dbReference type="InterPro" id="IPR010107">
    <property type="entry name" value="Glutamate_decarboxylase"/>
</dbReference>
<reference evidence="10" key="1">
    <citation type="journal article" date="2019" name="Int. J. Syst. Evol. Microbiol.">
        <title>The Global Catalogue of Microorganisms (GCM) 10K type strain sequencing project: providing services to taxonomists for standard genome sequencing and annotation.</title>
        <authorList>
            <consortium name="The Broad Institute Genomics Platform"/>
            <consortium name="The Broad Institute Genome Sequencing Center for Infectious Disease"/>
            <person name="Wu L."/>
            <person name="Ma J."/>
        </authorList>
    </citation>
    <scope>NUCLEOTIDE SEQUENCE [LARGE SCALE GENOMIC DNA]</scope>
    <source>
        <strain evidence="10">JCM 16544</strain>
    </source>
</reference>
<proteinExistence type="inferred from homology"/>
<evidence type="ECO:0000256" key="5">
    <source>
        <dbReference type="ARBA" id="ARBA00023239"/>
    </source>
</evidence>
<evidence type="ECO:0000313" key="9">
    <source>
        <dbReference type="EMBL" id="GAA3634648.1"/>
    </source>
</evidence>
<comment type="caution">
    <text evidence="9">The sequence shown here is derived from an EMBL/GenBank/DDBJ whole genome shotgun (WGS) entry which is preliminary data.</text>
</comment>
<dbReference type="SUPFAM" id="SSF53383">
    <property type="entry name" value="PLP-dependent transferases"/>
    <property type="match status" value="1"/>
</dbReference>
<comment type="similarity">
    <text evidence="2 7">Belongs to the group II decarboxylase family.</text>
</comment>
<sequence length="470" mass="52469">MSTYDPIGPIHGGRAFRTHIDPFTFPEASMPADDAYELIHTGLMLDGRETLNLASFVTTWMEPQAEKLIHDSLRKNHIDHEEYPAASLMEEACVHMLGDLFHAPDPAEVVGVATIGSSEAIMLGLLAHKRSWRDRRRSSGLPTDRPNVVFGAETHVVWDKFANYFDVEMRKIPMKPDRFVIDADDVEAHVDENTIAVGVVLGTTHIGESDPIPEINERLLKIKAEKGWDIPIHVDGASGGFIAPFAHPDFAFDFRLEQVASINVSGHKYGLVYPGVGWLVMRDRSTLPEDLVFSVNYLGGAQPTYTFNFSRGSAMIQAQLYNFLRLGRSGYASIVETMMLNARHLNEKLEDSGWFEILNPGLSEPVVTFRLKGDPGFTVYHLSARLREHGWIVPAYSLPPDAEDVHLLRVVVRLDLSRQLVDVLLRDMLDACTHLAKEQPGDRVGPSPDLWTAPALLAAHQKARTGQRRD</sequence>
<evidence type="ECO:0000256" key="2">
    <source>
        <dbReference type="ARBA" id="ARBA00009533"/>
    </source>
</evidence>
<keyword evidence="4 7" id="KW-0663">Pyridoxal phosphate</keyword>
<dbReference type="Pfam" id="PF00282">
    <property type="entry name" value="Pyridoxal_deC"/>
    <property type="match status" value="1"/>
</dbReference>
<evidence type="ECO:0000256" key="8">
    <source>
        <dbReference type="RuleBase" id="RU361171"/>
    </source>
</evidence>
<evidence type="ECO:0000256" key="6">
    <source>
        <dbReference type="ARBA" id="ARBA00048868"/>
    </source>
</evidence>
<accession>A0ABP7AKA8</accession>
<dbReference type="InterPro" id="IPR002129">
    <property type="entry name" value="PyrdxlP-dep_de-COase"/>
</dbReference>
<keyword evidence="10" id="KW-1185">Reference proteome</keyword>
<dbReference type="PANTHER" id="PTHR43321">
    <property type="entry name" value="GLUTAMATE DECARBOXYLASE"/>
    <property type="match status" value="1"/>
</dbReference>
<keyword evidence="8" id="KW-0210">Decarboxylase</keyword>
<dbReference type="EMBL" id="BAAAYU010000005">
    <property type="protein sequence ID" value="GAA3634648.1"/>
    <property type="molecule type" value="Genomic_DNA"/>
</dbReference>
<evidence type="ECO:0000256" key="3">
    <source>
        <dbReference type="ARBA" id="ARBA00012421"/>
    </source>
</evidence>
<protein>
    <recommendedName>
        <fullName evidence="3 8">Glutamate decarboxylase</fullName>
        <ecNumber evidence="3 8">4.1.1.15</ecNumber>
    </recommendedName>
</protein>
<dbReference type="InterPro" id="IPR015424">
    <property type="entry name" value="PyrdxlP-dep_Trfase"/>
</dbReference>
<organism evidence="9 10">
    <name type="scientific">Microbacterium awajiense</name>
    <dbReference type="NCBI Taxonomy" id="415214"/>
    <lineage>
        <taxon>Bacteria</taxon>
        <taxon>Bacillati</taxon>
        <taxon>Actinomycetota</taxon>
        <taxon>Actinomycetes</taxon>
        <taxon>Micrococcales</taxon>
        <taxon>Microbacteriaceae</taxon>
        <taxon>Microbacterium</taxon>
    </lineage>
</organism>
<name>A0ABP7AKA8_9MICO</name>
<evidence type="ECO:0000256" key="4">
    <source>
        <dbReference type="ARBA" id="ARBA00022898"/>
    </source>
</evidence>
<evidence type="ECO:0000313" key="10">
    <source>
        <dbReference type="Proteomes" id="UP001501697"/>
    </source>
</evidence>
<gene>
    <name evidence="9" type="ORF">GCM10022200_17350</name>
</gene>
<dbReference type="Proteomes" id="UP001501697">
    <property type="component" value="Unassembled WGS sequence"/>
</dbReference>
<comment type="catalytic activity">
    <reaction evidence="6 8">
        <text>L-glutamate + H(+) = 4-aminobutanoate + CO2</text>
        <dbReference type="Rhea" id="RHEA:17785"/>
        <dbReference type="ChEBI" id="CHEBI:15378"/>
        <dbReference type="ChEBI" id="CHEBI:16526"/>
        <dbReference type="ChEBI" id="CHEBI:29985"/>
        <dbReference type="ChEBI" id="CHEBI:59888"/>
        <dbReference type="EC" id="4.1.1.15"/>
    </reaction>
</comment>
<dbReference type="Gene3D" id="3.90.1150.160">
    <property type="match status" value="1"/>
</dbReference>
<dbReference type="RefSeq" id="WP_344737603.1">
    <property type="nucleotide sequence ID" value="NZ_BAAAYU010000005.1"/>
</dbReference>
<dbReference type="InterPro" id="IPR015421">
    <property type="entry name" value="PyrdxlP-dep_Trfase_major"/>
</dbReference>
<keyword evidence="5 7" id="KW-0456">Lyase</keyword>